<dbReference type="STRING" id="1280952.HJA_17018"/>
<comment type="caution">
    <text evidence="2">The sequence shown here is derived from an EMBL/GenBank/DDBJ whole genome shotgun (WGS) entry which is preliminary data.</text>
</comment>
<feature type="chain" id="PRO_5005405452" description="Lipoprotein" evidence="1">
    <location>
        <begin position="22"/>
        <end position="299"/>
    </location>
</feature>
<feature type="signal peptide" evidence="1">
    <location>
        <begin position="1"/>
        <end position="21"/>
    </location>
</feature>
<keyword evidence="3" id="KW-1185">Reference proteome</keyword>
<evidence type="ECO:0000313" key="2">
    <source>
        <dbReference type="EMBL" id="KCZ83314.1"/>
    </source>
</evidence>
<organism evidence="2 3">
    <name type="scientific">Hyphomonas jannaschiana VP2</name>
    <dbReference type="NCBI Taxonomy" id="1280952"/>
    <lineage>
        <taxon>Bacteria</taxon>
        <taxon>Pseudomonadati</taxon>
        <taxon>Pseudomonadota</taxon>
        <taxon>Alphaproteobacteria</taxon>
        <taxon>Hyphomonadales</taxon>
        <taxon>Hyphomonadaceae</taxon>
        <taxon>Hyphomonas</taxon>
    </lineage>
</organism>
<evidence type="ECO:0000313" key="3">
    <source>
        <dbReference type="Proteomes" id="UP000024816"/>
    </source>
</evidence>
<sequence>MKLIKTLILALFAGGFGMLAAAQDAACPEGAATKMYQIAGAAGQTADPGQLNVAYSNAVQLTQLCSKDPFVQFFAAHTFAQVAGRIQDPPSRLQALSDATAALFRYEKLGTADFGGPVFKSGLTWEDGSEAVVDTSASGKQLLTEIIVPQVVELEARAQFHPFISGKGRTQDATCPYRTPGWAEAEAAGYAPGFETIAPYFMENRASPNPMGAVERMEWLATACPDAEEGVSFQLGFLWTQAADWYEHIDDGEGVREAAGRAITWLTRSRELVEARGGPASALAGTNRLLADMQALRDE</sequence>
<dbReference type="EMBL" id="ARYJ01000019">
    <property type="protein sequence ID" value="KCZ83314.1"/>
    <property type="molecule type" value="Genomic_DNA"/>
</dbReference>
<dbReference type="AlphaFoldDB" id="A0A059F6S5"/>
<evidence type="ECO:0000256" key="1">
    <source>
        <dbReference type="SAM" id="SignalP"/>
    </source>
</evidence>
<dbReference type="PATRIC" id="fig|1280952.3.peg.3403"/>
<name>A0A059F6S5_9PROT</name>
<dbReference type="RefSeq" id="WP_035584779.1">
    <property type="nucleotide sequence ID" value="NZ_ARYJ01000019.1"/>
</dbReference>
<accession>A0A059F6S5</accession>
<dbReference type="OrthoDB" id="9879060at2"/>
<gene>
    <name evidence="2" type="ORF">HJA_17018</name>
</gene>
<reference evidence="2 3" key="1">
    <citation type="journal article" date="2014" name="Antonie Van Leeuwenhoek">
        <title>Hyphomonas beringensis sp. nov. and Hyphomonas chukchiensis sp. nov., isolated from surface seawater of the Bering Sea and Chukchi Sea.</title>
        <authorList>
            <person name="Li C."/>
            <person name="Lai Q."/>
            <person name="Li G."/>
            <person name="Dong C."/>
            <person name="Wang J."/>
            <person name="Liao Y."/>
            <person name="Shao Z."/>
        </authorList>
    </citation>
    <scope>NUCLEOTIDE SEQUENCE [LARGE SCALE GENOMIC DNA]</scope>
    <source>
        <strain evidence="2 3">VP2</strain>
    </source>
</reference>
<dbReference type="Proteomes" id="UP000024816">
    <property type="component" value="Unassembled WGS sequence"/>
</dbReference>
<proteinExistence type="predicted"/>
<evidence type="ECO:0008006" key="4">
    <source>
        <dbReference type="Google" id="ProtNLM"/>
    </source>
</evidence>
<protein>
    <recommendedName>
        <fullName evidence="4">Lipoprotein</fullName>
    </recommendedName>
</protein>
<keyword evidence="1" id="KW-0732">Signal</keyword>